<dbReference type="EMBL" id="NHYD01003368">
    <property type="protein sequence ID" value="PPQ79691.1"/>
    <property type="molecule type" value="Genomic_DNA"/>
</dbReference>
<reference evidence="2 3" key="1">
    <citation type="journal article" date="2018" name="Evol. Lett.">
        <title>Horizontal gene cluster transfer increased hallucinogenic mushroom diversity.</title>
        <authorList>
            <person name="Reynolds H.T."/>
            <person name="Vijayakumar V."/>
            <person name="Gluck-Thaler E."/>
            <person name="Korotkin H.B."/>
            <person name="Matheny P.B."/>
            <person name="Slot J.C."/>
        </authorList>
    </citation>
    <scope>NUCLEOTIDE SEQUENCE [LARGE SCALE GENOMIC DNA]</scope>
    <source>
        <strain evidence="2 3">2631</strain>
    </source>
</reference>
<dbReference type="Proteomes" id="UP000283269">
    <property type="component" value="Unassembled WGS sequence"/>
</dbReference>
<dbReference type="AlphaFoldDB" id="A0A409WML5"/>
<organism evidence="2 3">
    <name type="scientific">Psilocybe cyanescens</name>
    <dbReference type="NCBI Taxonomy" id="93625"/>
    <lineage>
        <taxon>Eukaryota</taxon>
        <taxon>Fungi</taxon>
        <taxon>Dikarya</taxon>
        <taxon>Basidiomycota</taxon>
        <taxon>Agaricomycotina</taxon>
        <taxon>Agaricomycetes</taxon>
        <taxon>Agaricomycetidae</taxon>
        <taxon>Agaricales</taxon>
        <taxon>Agaricineae</taxon>
        <taxon>Strophariaceae</taxon>
        <taxon>Psilocybe</taxon>
    </lineage>
</organism>
<evidence type="ECO:0000313" key="2">
    <source>
        <dbReference type="EMBL" id="PPQ79691.1"/>
    </source>
</evidence>
<sequence>MNNANNATPTNATQTKERLYAQLAASLGRTSRAISQTADLCEQLQVDLHAMRIFAGLDAAKLMTVAAQLNPADEEKGVGEVGNQSDIVQESKIAKDQKD</sequence>
<feature type="region of interest" description="Disordered" evidence="1">
    <location>
        <begin position="76"/>
        <end position="99"/>
    </location>
</feature>
<keyword evidence="3" id="KW-1185">Reference proteome</keyword>
<comment type="caution">
    <text evidence="2">The sequence shown here is derived from an EMBL/GenBank/DDBJ whole genome shotgun (WGS) entry which is preliminary data.</text>
</comment>
<name>A0A409WML5_PSICY</name>
<proteinExistence type="predicted"/>
<protein>
    <submittedName>
        <fullName evidence="2">Uncharacterized protein</fullName>
    </submittedName>
</protein>
<accession>A0A409WML5</accession>
<dbReference type="InParanoid" id="A0A409WML5"/>
<gene>
    <name evidence="2" type="ORF">CVT25_003265</name>
</gene>
<evidence type="ECO:0000313" key="3">
    <source>
        <dbReference type="Proteomes" id="UP000283269"/>
    </source>
</evidence>
<evidence type="ECO:0000256" key="1">
    <source>
        <dbReference type="SAM" id="MobiDB-lite"/>
    </source>
</evidence>
<dbReference type="OrthoDB" id="3212378at2759"/>